<reference evidence="3 4" key="1">
    <citation type="submission" date="2017-10" db="EMBL/GenBank/DDBJ databases">
        <title>Sequencing the genomes of 1000 actinobacteria strains.</title>
        <authorList>
            <person name="Klenk H.-P."/>
        </authorList>
    </citation>
    <scope>NUCLEOTIDE SEQUENCE [LARGE SCALE GENOMIC DNA]</scope>
    <source>
        <strain evidence="3 4">DSM 21801</strain>
    </source>
</reference>
<dbReference type="InterPro" id="IPR011008">
    <property type="entry name" value="Dimeric_a/b-barrel"/>
</dbReference>
<comment type="similarity">
    <text evidence="1">Belongs to the YciI family.</text>
</comment>
<dbReference type="OrthoDB" id="668782at2"/>
<dbReference type="PANTHER" id="PTHR35174">
    <property type="entry name" value="BLL7171 PROTEIN-RELATED"/>
    <property type="match status" value="1"/>
</dbReference>
<dbReference type="AlphaFoldDB" id="A0A2A9D1J8"/>
<sequence length="119" mass="12989">MQYLFLLTNEPSAGPAQDSPEFAAEMGEWFAFDEMVKSAGVFVAGEALHPQETATTVRVREGKTLTTDGPFAETKEHLGGFYVLEVADLDEAISYAEKIPNVGYGSVEIRPVLDVSQMQ</sequence>
<evidence type="ECO:0000259" key="2">
    <source>
        <dbReference type="Pfam" id="PF03795"/>
    </source>
</evidence>
<dbReference type="SUPFAM" id="SSF54909">
    <property type="entry name" value="Dimeric alpha+beta barrel"/>
    <property type="match status" value="1"/>
</dbReference>
<evidence type="ECO:0000313" key="3">
    <source>
        <dbReference type="EMBL" id="PFG20226.1"/>
    </source>
</evidence>
<organism evidence="3 4">
    <name type="scientific">Serinibacter salmoneus</name>
    <dbReference type="NCBI Taxonomy" id="556530"/>
    <lineage>
        <taxon>Bacteria</taxon>
        <taxon>Bacillati</taxon>
        <taxon>Actinomycetota</taxon>
        <taxon>Actinomycetes</taxon>
        <taxon>Micrococcales</taxon>
        <taxon>Beutenbergiaceae</taxon>
        <taxon>Serinibacter</taxon>
    </lineage>
</organism>
<feature type="domain" description="YCII-related" evidence="2">
    <location>
        <begin position="1"/>
        <end position="115"/>
    </location>
</feature>
<comment type="caution">
    <text evidence="3">The sequence shown here is derived from an EMBL/GenBank/DDBJ whole genome shotgun (WGS) entry which is preliminary data.</text>
</comment>
<dbReference type="Proteomes" id="UP000224915">
    <property type="component" value="Unassembled WGS sequence"/>
</dbReference>
<accession>A0A2A9D1J8</accession>
<dbReference type="Pfam" id="PF03795">
    <property type="entry name" value="YCII"/>
    <property type="match status" value="1"/>
</dbReference>
<dbReference type="EMBL" id="PDJD01000001">
    <property type="protein sequence ID" value="PFG20226.1"/>
    <property type="molecule type" value="Genomic_DNA"/>
</dbReference>
<keyword evidence="4" id="KW-1185">Reference proteome</keyword>
<protein>
    <recommendedName>
        <fullName evidence="2">YCII-related domain-containing protein</fullName>
    </recommendedName>
</protein>
<evidence type="ECO:0000313" key="4">
    <source>
        <dbReference type="Proteomes" id="UP000224915"/>
    </source>
</evidence>
<name>A0A2A9D1J8_9MICO</name>
<proteinExistence type="inferred from homology"/>
<dbReference type="PANTHER" id="PTHR35174:SF3">
    <property type="entry name" value="BLL7171 PROTEIN"/>
    <property type="match status" value="1"/>
</dbReference>
<dbReference type="InterPro" id="IPR005545">
    <property type="entry name" value="YCII"/>
</dbReference>
<dbReference type="RefSeq" id="WP_098469240.1">
    <property type="nucleotide sequence ID" value="NZ_PDJD01000001.1"/>
</dbReference>
<gene>
    <name evidence="3" type="ORF">ATL40_1818</name>
</gene>
<evidence type="ECO:0000256" key="1">
    <source>
        <dbReference type="ARBA" id="ARBA00007689"/>
    </source>
</evidence>
<dbReference type="Gene3D" id="3.30.70.1060">
    <property type="entry name" value="Dimeric alpha+beta barrel"/>
    <property type="match status" value="1"/>
</dbReference>